<name>A0ABS7Y180_9FLAO</name>
<sequence length="309" mass="36152">MKKFIINIAIFLVPLLVVGELVARYNHVMSEIPRRFIDSHGIQKYIPNQKGYWQGGEHYWEINSMGWPGELPKDFNNLNVIIGDSFIENFMNPIECHQSNYLKKLMPKYNFMEASRSGVTFIESLEISKQTDTLSPIKTIIFTGPNDIIESIEEIKKINDATQYSINQNTIIKGKMKSPGLKKALYSMKAIYYLYNRFRFSIPKIKKNSKNNSKPSQNKYKKNLSKVKLLLDYVKLNYDIENKLFVFSPKTNQDIYMLFKDNAFNVMLLDNSKDDKWSFDHDPHWTCYGHEQVAKQLKTKLLEDSMIIN</sequence>
<proteinExistence type="predicted"/>
<comment type="caution">
    <text evidence="1">The sequence shown here is derived from an EMBL/GenBank/DDBJ whole genome shotgun (WGS) entry which is preliminary data.</text>
</comment>
<gene>
    <name evidence="1" type="ORF">LBV24_07215</name>
</gene>
<protein>
    <recommendedName>
        <fullName evidence="3">SGNH hydrolase-type esterase domain-containing protein</fullName>
    </recommendedName>
</protein>
<evidence type="ECO:0008006" key="3">
    <source>
        <dbReference type="Google" id="ProtNLM"/>
    </source>
</evidence>
<dbReference type="SUPFAM" id="SSF52266">
    <property type="entry name" value="SGNH hydrolase"/>
    <property type="match status" value="1"/>
</dbReference>
<evidence type="ECO:0000313" key="1">
    <source>
        <dbReference type="EMBL" id="MCA0152999.1"/>
    </source>
</evidence>
<reference evidence="2" key="1">
    <citation type="submission" date="2023-07" db="EMBL/GenBank/DDBJ databases">
        <authorList>
            <person name="Yue Y."/>
        </authorList>
    </citation>
    <scope>NUCLEOTIDE SEQUENCE [LARGE SCALE GENOMIC DNA]</scope>
    <source>
        <strain evidence="2">2Y89</strain>
    </source>
</reference>
<dbReference type="EMBL" id="JAIUJS010000003">
    <property type="protein sequence ID" value="MCA0152999.1"/>
    <property type="molecule type" value="Genomic_DNA"/>
</dbReference>
<dbReference type="Proteomes" id="UP001198402">
    <property type="component" value="Unassembled WGS sequence"/>
</dbReference>
<keyword evidence="2" id="KW-1185">Reference proteome</keyword>
<dbReference type="RefSeq" id="WP_224477926.1">
    <property type="nucleotide sequence ID" value="NZ_JAIUJS010000003.1"/>
</dbReference>
<accession>A0ABS7Y180</accession>
<evidence type="ECO:0000313" key="2">
    <source>
        <dbReference type="Proteomes" id="UP001198402"/>
    </source>
</evidence>
<organism evidence="1 2">
    <name type="scientific">Winogradskyella vincentii</name>
    <dbReference type="NCBI Taxonomy" id="2877122"/>
    <lineage>
        <taxon>Bacteria</taxon>
        <taxon>Pseudomonadati</taxon>
        <taxon>Bacteroidota</taxon>
        <taxon>Flavobacteriia</taxon>
        <taxon>Flavobacteriales</taxon>
        <taxon>Flavobacteriaceae</taxon>
        <taxon>Winogradskyella</taxon>
    </lineage>
</organism>